<organism evidence="1 2">
    <name type="scientific">Parnassius mnemosyne</name>
    <name type="common">clouded apollo</name>
    <dbReference type="NCBI Taxonomy" id="213953"/>
    <lineage>
        <taxon>Eukaryota</taxon>
        <taxon>Metazoa</taxon>
        <taxon>Ecdysozoa</taxon>
        <taxon>Arthropoda</taxon>
        <taxon>Hexapoda</taxon>
        <taxon>Insecta</taxon>
        <taxon>Pterygota</taxon>
        <taxon>Neoptera</taxon>
        <taxon>Endopterygota</taxon>
        <taxon>Lepidoptera</taxon>
        <taxon>Glossata</taxon>
        <taxon>Ditrysia</taxon>
        <taxon>Papilionoidea</taxon>
        <taxon>Papilionidae</taxon>
        <taxon>Parnassiinae</taxon>
        <taxon>Parnassini</taxon>
        <taxon>Parnassius</taxon>
        <taxon>Driopa</taxon>
    </lineage>
</organism>
<reference evidence="1 2" key="1">
    <citation type="submission" date="2023-11" db="EMBL/GenBank/DDBJ databases">
        <authorList>
            <person name="Hedman E."/>
            <person name="Englund M."/>
            <person name="Stromberg M."/>
            <person name="Nyberg Akerstrom W."/>
            <person name="Nylinder S."/>
            <person name="Jareborg N."/>
            <person name="Kallberg Y."/>
            <person name="Kronander E."/>
        </authorList>
    </citation>
    <scope>NUCLEOTIDE SEQUENCE [LARGE SCALE GENOMIC DNA]</scope>
</reference>
<sequence>MLCVTPVPQQPSPIAFESLVSPITTTLRARPSADPATTSSDIIPALRRATRNACLVGKATTARNLSAKRDVTQRMVAAIDPVIAIVDLDGAENCVLNVNRTQVVSMATATDRHGIVPVIPTGEEFFVIKISTTVEHMNHVNMAALVRIRHQINTFAPVPKVSPVWTANV</sequence>
<comment type="caution">
    <text evidence="1">The sequence shown here is derived from an EMBL/GenBank/DDBJ whole genome shotgun (WGS) entry which is preliminary data.</text>
</comment>
<evidence type="ECO:0000313" key="2">
    <source>
        <dbReference type="Proteomes" id="UP001314205"/>
    </source>
</evidence>
<protein>
    <submittedName>
        <fullName evidence="1">Uncharacterized protein</fullName>
    </submittedName>
</protein>
<dbReference type="AlphaFoldDB" id="A0AAV1KLJ3"/>
<name>A0AAV1KLJ3_9NEOP</name>
<dbReference type="EMBL" id="CAVLGL010000057">
    <property type="protein sequence ID" value="CAK1583901.1"/>
    <property type="molecule type" value="Genomic_DNA"/>
</dbReference>
<keyword evidence="2" id="KW-1185">Reference proteome</keyword>
<evidence type="ECO:0000313" key="1">
    <source>
        <dbReference type="EMBL" id="CAK1583901.1"/>
    </source>
</evidence>
<accession>A0AAV1KLJ3</accession>
<gene>
    <name evidence="1" type="ORF">PARMNEM_LOCUS5243</name>
</gene>
<dbReference type="Proteomes" id="UP001314205">
    <property type="component" value="Unassembled WGS sequence"/>
</dbReference>
<proteinExistence type="predicted"/>